<evidence type="ECO:0000313" key="3">
    <source>
        <dbReference type="EMBL" id="CAB4592804.1"/>
    </source>
</evidence>
<dbReference type="PRINTS" id="PR00377">
    <property type="entry name" value="IMPHPHTASES"/>
</dbReference>
<name>A0A6J6G0M5_9ZZZZ</name>
<dbReference type="Gene3D" id="3.30.540.10">
    <property type="entry name" value="Fructose-1,6-Bisphosphatase, subunit A, domain 1"/>
    <property type="match status" value="1"/>
</dbReference>
<sequence length="263" mass="28827">MTNTENLKHLDDAQFASYLATETGKRLVELRKELVSRGFYGWDLKDAGDAMAQEFLMSQLREHRPNDAVLSEEATDSAARLSADRVWIIDPLDGTQEFSEPERQDWAVHVALWQRDETNNGDLIAGAVSLPAIELTLSTNPPHVPPEKLDRPPRLVTSRTRTPREAVIVANALGCDAMRLGSAGAKAMSVVLGECDIYLHSGGQHQWDSAAPVAVARAAGFFTSRIDGSPLIYNDSDTWLPDLIICRADLAESVLAALHKSAR</sequence>
<keyword evidence="1" id="KW-0479">Metal-binding</keyword>
<dbReference type="SUPFAM" id="SSF56655">
    <property type="entry name" value="Carbohydrate phosphatase"/>
    <property type="match status" value="1"/>
</dbReference>
<dbReference type="PANTHER" id="PTHR43028">
    <property type="entry name" value="3'(2'),5'-BISPHOSPHATE NUCLEOTIDASE 1"/>
    <property type="match status" value="1"/>
</dbReference>
<dbReference type="Gene3D" id="3.40.190.80">
    <property type="match status" value="1"/>
</dbReference>
<dbReference type="EMBL" id="CAEZUN010000012">
    <property type="protein sequence ID" value="CAB4592804.1"/>
    <property type="molecule type" value="Genomic_DNA"/>
</dbReference>
<dbReference type="GO" id="GO:0046872">
    <property type="term" value="F:metal ion binding"/>
    <property type="evidence" value="ECO:0007669"/>
    <property type="project" value="UniProtKB-KW"/>
</dbReference>
<dbReference type="InterPro" id="IPR020583">
    <property type="entry name" value="Inositol_monoP_metal-BS"/>
</dbReference>
<dbReference type="CDD" id="cd01638">
    <property type="entry name" value="CysQ"/>
    <property type="match status" value="1"/>
</dbReference>
<dbReference type="Pfam" id="PF00459">
    <property type="entry name" value="Inositol_P"/>
    <property type="match status" value="1"/>
</dbReference>
<dbReference type="AlphaFoldDB" id="A0A6J6G0M5"/>
<organism evidence="3">
    <name type="scientific">freshwater metagenome</name>
    <dbReference type="NCBI Taxonomy" id="449393"/>
    <lineage>
        <taxon>unclassified sequences</taxon>
        <taxon>metagenomes</taxon>
        <taxon>ecological metagenomes</taxon>
    </lineage>
</organism>
<dbReference type="PROSITE" id="PS00629">
    <property type="entry name" value="IMP_1"/>
    <property type="match status" value="1"/>
</dbReference>
<dbReference type="GO" id="GO:0008441">
    <property type="term" value="F:3'(2'),5'-bisphosphate nucleotidase activity"/>
    <property type="evidence" value="ECO:0007669"/>
    <property type="project" value="TreeGrafter"/>
</dbReference>
<gene>
    <name evidence="3" type="ORF">UFOPK1826_00162</name>
</gene>
<evidence type="ECO:0000256" key="2">
    <source>
        <dbReference type="ARBA" id="ARBA00022842"/>
    </source>
</evidence>
<reference evidence="3" key="1">
    <citation type="submission" date="2020-05" db="EMBL/GenBank/DDBJ databases">
        <authorList>
            <person name="Chiriac C."/>
            <person name="Salcher M."/>
            <person name="Ghai R."/>
            <person name="Kavagutti S V."/>
        </authorList>
    </citation>
    <scope>NUCLEOTIDE SEQUENCE</scope>
</reference>
<dbReference type="InterPro" id="IPR000760">
    <property type="entry name" value="Inositol_monophosphatase-like"/>
</dbReference>
<dbReference type="PANTHER" id="PTHR43028:SF5">
    <property type="entry name" value="3'(2'),5'-BISPHOSPHATE NUCLEOTIDASE 1"/>
    <property type="match status" value="1"/>
</dbReference>
<keyword evidence="2" id="KW-0460">Magnesium</keyword>
<proteinExistence type="predicted"/>
<dbReference type="GO" id="GO:0050427">
    <property type="term" value="P:3'-phosphoadenosine 5'-phosphosulfate metabolic process"/>
    <property type="evidence" value="ECO:0007669"/>
    <property type="project" value="TreeGrafter"/>
</dbReference>
<dbReference type="InterPro" id="IPR050725">
    <property type="entry name" value="CysQ/Inositol_MonoPase"/>
</dbReference>
<accession>A0A6J6G0M5</accession>
<dbReference type="GO" id="GO:0000103">
    <property type="term" value="P:sulfate assimilation"/>
    <property type="evidence" value="ECO:0007669"/>
    <property type="project" value="TreeGrafter"/>
</dbReference>
<protein>
    <submittedName>
        <fullName evidence="3">Unannotated protein</fullName>
    </submittedName>
</protein>
<evidence type="ECO:0000256" key="1">
    <source>
        <dbReference type="ARBA" id="ARBA00022723"/>
    </source>
</evidence>